<feature type="domain" description="Immunity MXAN-0049 protein" evidence="1">
    <location>
        <begin position="52"/>
        <end position="153"/>
    </location>
</feature>
<dbReference type="Pfam" id="PF07791">
    <property type="entry name" value="Imm11"/>
    <property type="match status" value="1"/>
</dbReference>
<proteinExistence type="predicted"/>
<accession>A0ABS7EUL3</accession>
<evidence type="ECO:0000259" key="1">
    <source>
        <dbReference type="Pfam" id="PF07791"/>
    </source>
</evidence>
<dbReference type="InterPro" id="IPR012433">
    <property type="entry name" value="Imm11"/>
</dbReference>
<evidence type="ECO:0000313" key="3">
    <source>
        <dbReference type="Proteomes" id="UP001196136"/>
    </source>
</evidence>
<keyword evidence="3" id="KW-1185">Reference proteome</keyword>
<protein>
    <submittedName>
        <fullName evidence="2">DUF1629 domain-containing protein</fullName>
    </submittedName>
</protein>
<organism evidence="2 3">
    <name type="scientific">Flagellimonas abyssi</name>
    <dbReference type="NCBI Taxonomy" id="2864871"/>
    <lineage>
        <taxon>Bacteria</taxon>
        <taxon>Pseudomonadati</taxon>
        <taxon>Bacteroidota</taxon>
        <taxon>Flavobacteriia</taxon>
        <taxon>Flavobacteriales</taxon>
        <taxon>Flavobacteriaceae</taxon>
        <taxon>Flagellimonas</taxon>
    </lineage>
</organism>
<reference evidence="2 3" key="1">
    <citation type="submission" date="2021-08" db="EMBL/GenBank/DDBJ databases">
        <title>Muricauda profundi sp. nov., a marine bacterium isolated from deep seawater of the Mariana Trench.</title>
        <authorList>
            <person name="Wei Y."/>
        </authorList>
    </citation>
    <scope>NUCLEOTIDE SEQUENCE [LARGE SCALE GENOMIC DNA]</scope>
    <source>
        <strain evidence="2 3">W52</strain>
    </source>
</reference>
<gene>
    <name evidence="2" type="ORF">K1F36_15495</name>
</gene>
<dbReference type="EMBL" id="JAHZSV010000026">
    <property type="protein sequence ID" value="MBW8201230.1"/>
    <property type="molecule type" value="Genomic_DNA"/>
</dbReference>
<dbReference type="RefSeq" id="WP_014033861.1">
    <property type="nucleotide sequence ID" value="NZ_JAHZSV010000026.1"/>
</dbReference>
<dbReference type="Proteomes" id="UP001196136">
    <property type="component" value="Unassembled WGS sequence"/>
</dbReference>
<comment type="caution">
    <text evidence="2">The sequence shown here is derived from an EMBL/GenBank/DDBJ whole genome shotgun (WGS) entry which is preliminary data.</text>
</comment>
<name>A0ABS7EUL3_9FLAO</name>
<sequence>MIILKTYSILVFMKYSKFSHSTEISQIGIFPQCELSRNVNPRAPDGIYNVPYNEFPDFIPRVEFDLAPKAKWTDIMTSGALSHGYIVSERVKEIFEKHNLPSHAFYPAKIHSGDLSKDYYWFHFFNNDFWNWVDREKSELYLRSIFPEERDDIIMEANLKKDNEGFMEMARNKPSLTDYYWEKLVFNESFPDLDIFTTLSPSMHDVISNRLLTGLEDVGITGYEVKDFCIEESNLRL</sequence>
<evidence type="ECO:0000313" key="2">
    <source>
        <dbReference type="EMBL" id="MBW8201230.1"/>
    </source>
</evidence>